<protein>
    <recommendedName>
        <fullName evidence="1">TNase-like domain-containing protein</fullName>
    </recommendedName>
</protein>
<reference evidence="2" key="1">
    <citation type="submission" date="2015-07" db="EMBL/GenBank/DDBJ databases">
        <title>Adaptation to a free-living lifestyle via gene acquisitions in the diplomonad Trepomonas sp. PC1.</title>
        <authorList>
            <person name="Xu F."/>
            <person name="Jerlstrom-Hultqvist J."/>
            <person name="Kolisko M."/>
            <person name="Simpson A.G.B."/>
            <person name="Roger A.J."/>
            <person name="Svard S.G."/>
            <person name="Andersson J.O."/>
        </authorList>
    </citation>
    <scope>NUCLEOTIDE SEQUENCE</scope>
    <source>
        <strain evidence="2">PC1</strain>
    </source>
</reference>
<dbReference type="GO" id="GO:0003723">
    <property type="term" value="F:RNA binding"/>
    <property type="evidence" value="ECO:0007669"/>
    <property type="project" value="TreeGrafter"/>
</dbReference>
<dbReference type="InterPro" id="IPR035437">
    <property type="entry name" value="SNase_OB-fold_sf"/>
</dbReference>
<name>A0A146K4V0_9EUKA</name>
<dbReference type="PANTHER" id="PTHR12302:SF2">
    <property type="entry name" value="STAPHYLOCOCCAL NUCLEASE DOMAIN-CONTAINING PROTEIN 1"/>
    <property type="match status" value="1"/>
</dbReference>
<sequence length="803" mass="91432">KMQQTTIKSIISGSSMATTAGTLVLANVQSPNFVPRAPQTSEKFAFLCKEFLRQRMAGRTVTFEEVKVLKEEPRTILANVYIGQSFVNEQILLNGYGYVQESRLNKFTNDKQITKLEDLDRFDDLDTTERCIVAHLKAKFLGKGIFSEEVKQLDSKLKFVDLTLKSPELTQFCMKNKNQKFDGCIEHIRDAETFYLSIKQNNVYYKVVGTLFGIQTKSSELQKQYLEQFLQKQLQVEVIQNISANLVSVILRNKVKDEVLTLNTDLLDEKLATVVEWQTKDYDLFQMYKSEPVQIKKKSVSAKLEKNTCCDVKIIDVTTSDSLTVLYNNTEQKIFLASLMAPRCNTQQIEQFGIECRQYLRSFYLKTVEIEVEYIRQLEAAENQQSQERVYCSVYSEGQNIAFEMISQGLTKVLTHKKDDPNRAKDYQQYKALEEEAIQKKIGVHSGTQMAYQLSDLSQLNQTEIKIKATQLGVKKCTVEHVMTGGKLRCSIVNQNQVIFITVTPLGCKVPSLKRGELFSEEATSLLKQLLFQEVELTFAGGVERHTNCFFAIINFNGQNFNILLLERGLAAFQASQTLQNEFQAAERRAVAKKLGIHGTQLTQQEFDVGSFAKPSKLKIVGLGVEKNMIVFKFYDQKEFHTMEKVQIDGKLNQFCLIESQQKLKRGQIKALTQTEYQVQLVDEVGSIETQKVYQLTEEMAKQPIAKVCAELAYLKEAGAEFESVIKKNFVGKTLNCFACGVSDGILQVFIQAKEGDLDCFETLNSILLEDGICKLKEVDPEYLQEMAEFEQQAIKAQRGVWK</sequence>
<gene>
    <name evidence="2" type="ORF">TPC1_16317</name>
</gene>
<dbReference type="GO" id="GO:0006402">
    <property type="term" value="P:mRNA catabolic process"/>
    <property type="evidence" value="ECO:0007669"/>
    <property type="project" value="TreeGrafter"/>
</dbReference>
<proteinExistence type="predicted"/>
<dbReference type="SMART" id="SM00318">
    <property type="entry name" value="SNc"/>
    <property type="match status" value="3"/>
</dbReference>
<evidence type="ECO:0000313" key="2">
    <source>
        <dbReference type="EMBL" id="JAP91912.1"/>
    </source>
</evidence>
<dbReference type="EMBL" id="GDID01004694">
    <property type="protein sequence ID" value="JAP91912.1"/>
    <property type="molecule type" value="Transcribed_RNA"/>
</dbReference>
<dbReference type="InterPro" id="IPR016071">
    <property type="entry name" value="Staphylococal_nuclease_OB-fold"/>
</dbReference>
<dbReference type="PANTHER" id="PTHR12302">
    <property type="entry name" value="EBNA2 BINDING PROTEIN P100"/>
    <property type="match status" value="1"/>
</dbReference>
<dbReference type="Gene3D" id="2.40.50.90">
    <property type="match status" value="4"/>
</dbReference>
<organism evidence="2">
    <name type="scientific">Trepomonas sp. PC1</name>
    <dbReference type="NCBI Taxonomy" id="1076344"/>
    <lineage>
        <taxon>Eukaryota</taxon>
        <taxon>Metamonada</taxon>
        <taxon>Diplomonadida</taxon>
        <taxon>Hexamitidae</taxon>
        <taxon>Hexamitinae</taxon>
        <taxon>Trepomonas</taxon>
    </lineage>
</organism>
<dbReference type="Pfam" id="PF00565">
    <property type="entry name" value="SNase"/>
    <property type="match status" value="3"/>
</dbReference>
<dbReference type="AlphaFoldDB" id="A0A146K4V0"/>
<dbReference type="GO" id="GO:0005634">
    <property type="term" value="C:nucleus"/>
    <property type="evidence" value="ECO:0007669"/>
    <property type="project" value="TreeGrafter"/>
</dbReference>
<dbReference type="PROSITE" id="PS50830">
    <property type="entry name" value="TNASE_3"/>
    <property type="match status" value="1"/>
</dbReference>
<accession>A0A146K4V0</accession>
<dbReference type="SUPFAM" id="SSF50199">
    <property type="entry name" value="Staphylococcal nuclease"/>
    <property type="match status" value="3"/>
</dbReference>
<dbReference type="GO" id="GO:0004518">
    <property type="term" value="F:nuclease activity"/>
    <property type="evidence" value="ECO:0007669"/>
    <property type="project" value="TreeGrafter"/>
</dbReference>
<feature type="non-terminal residue" evidence="2">
    <location>
        <position position="1"/>
    </location>
</feature>
<feature type="domain" description="TNase-like" evidence="1">
    <location>
        <begin position="313"/>
        <end position="447"/>
    </location>
</feature>
<dbReference type="GO" id="GO:0005829">
    <property type="term" value="C:cytosol"/>
    <property type="evidence" value="ECO:0007669"/>
    <property type="project" value="TreeGrafter"/>
</dbReference>
<evidence type="ECO:0000259" key="1">
    <source>
        <dbReference type="PROSITE" id="PS50830"/>
    </source>
</evidence>